<dbReference type="EC" id="2.1.3.2" evidence="1"/>
<gene>
    <name evidence="1" type="ordered locus">MPTP_1162</name>
</gene>
<protein>
    <submittedName>
        <fullName evidence="1">Aspartate carbamoyltransferase</fullName>
        <ecNumber evidence="1">2.1.3.2</ecNumber>
    </submittedName>
</protein>
<reference key="2">
    <citation type="submission" date="2011-04" db="EMBL/GenBank/DDBJ databases">
        <title>Whole genome sequence of Melissococcus plutonius ATCC 35311.</title>
        <authorList>
            <person name="Okumura K."/>
            <person name="Arai R."/>
            <person name="Osaki M."/>
            <person name="Okura M."/>
            <person name="Kirikae T."/>
            <person name="Takamatsu D."/>
            <person name="Akiyama T."/>
        </authorList>
    </citation>
    <scope>NUCLEOTIDE SEQUENCE</scope>
    <source>
        <strain>ATCC 35311</strain>
    </source>
</reference>
<dbReference type="STRING" id="940190.MPTP_1162"/>
<proteinExistence type="predicted"/>
<accession>F3YAT5</accession>
<dbReference type="HOGENOM" id="CLU_2844765_0_0_9"/>
<keyword evidence="2" id="KW-1185">Reference proteome</keyword>
<name>F3YAT5_MELPT</name>
<dbReference type="GO" id="GO:0004070">
    <property type="term" value="F:aspartate carbamoyltransferase activity"/>
    <property type="evidence" value="ECO:0007669"/>
    <property type="project" value="UniProtKB-EC"/>
</dbReference>
<reference evidence="1 2" key="1">
    <citation type="journal article" date="2011" name="J. Bacteriol.">
        <title>Complete genome sequence of Melissococcus plutonius ATCC 35311.</title>
        <authorList>
            <person name="Okumura K."/>
            <person name="Arai R."/>
            <person name="Okura M."/>
            <person name="Kirikae T."/>
            <person name="Takamatsu D."/>
            <person name="Osaki M."/>
            <person name="Miyoshi-Akiyama T."/>
        </authorList>
    </citation>
    <scope>NUCLEOTIDE SEQUENCE [LARGE SCALE GENOMIC DNA]</scope>
    <source>
        <strain evidence="2">ATCC 35311 / CIP 104052 / LMG 20360 / NCIMB 702443</strain>
    </source>
</reference>
<sequence length="65" mass="7670">MIITSERISLKHLLTIESLTDQEVIGLIQRAREFKQGRNWQPAKRPYFATNLFLKIVHEHIKALK</sequence>
<dbReference type="KEGG" id="mps:MPTP_1162"/>
<organism evidence="1 2">
    <name type="scientific">Melissococcus plutonius (strain ATCC 35311 / DSM 29964 / CIP 104052 / LMG 20360 / NCIMB 702443)</name>
    <dbReference type="NCBI Taxonomy" id="940190"/>
    <lineage>
        <taxon>Bacteria</taxon>
        <taxon>Bacillati</taxon>
        <taxon>Bacillota</taxon>
        <taxon>Bacilli</taxon>
        <taxon>Lactobacillales</taxon>
        <taxon>Enterococcaceae</taxon>
        <taxon>Melissococcus</taxon>
    </lineage>
</organism>
<evidence type="ECO:0000313" key="2">
    <source>
        <dbReference type="Proteomes" id="UP000008456"/>
    </source>
</evidence>
<dbReference type="Proteomes" id="UP000008456">
    <property type="component" value="Chromosome"/>
</dbReference>
<dbReference type="AlphaFoldDB" id="F3YAT5"/>
<keyword evidence="1" id="KW-0808">Transferase</keyword>
<dbReference type="EMBL" id="AP012200">
    <property type="protein sequence ID" value="BAK21613.1"/>
    <property type="molecule type" value="Genomic_DNA"/>
</dbReference>
<evidence type="ECO:0000313" key="1">
    <source>
        <dbReference type="EMBL" id="BAK21613.1"/>
    </source>
</evidence>